<proteinExistence type="predicted"/>
<keyword evidence="3" id="KW-1185">Reference proteome</keyword>
<comment type="caution">
    <text evidence="2">The sequence shown here is derived from an EMBL/GenBank/DDBJ whole genome shotgun (WGS) entry which is preliminary data.</text>
</comment>
<evidence type="ECO:0000313" key="2">
    <source>
        <dbReference type="EMBL" id="GBF06280.1"/>
    </source>
</evidence>
<organism evidence="2 3">
    <name type="scientific">Deinococcus aerius</name>
    <dbReference type="NCBI Taxonomy" id="200253"/>
    <lineage>
        <taxon>Bacteria</taxon>
        <taxon>Thermotogati</taxon>
        <taxon>Deinococcota</taxon>
        <taxon>Deinococci</taxon>
        <taxon>Deinococcales</taxon>
        <taxon>Deinococcaceae</taxon>
        <taxon>Deinococcus</taxon>
    </lineage>
</organism>
<evidence type="ECO:0000256" key="1">
    <source>
        <dbReference type="SAM" id="SignalP"/>
    </source>
</evidence>
<evidence type="ECO:0000313" key="3">
    <source>
        <dbReference type="Proteomes" id="UP000236569"/>
    </source>
</evidence>
<feature type="signal peptide" evidence="1">
    <location>
        <begin position="1"/>
        <end position="41"/>
    </location>
</feature>
<dbReference type="AlphaFoldDB" id="A0A2I9D750"/>
<reference evidence="3" key="1">
    <citation type="submission" date="2018-01" db="EMBL/GenBank/DDBJ databases">
        <title>Draft Genome Sequence of the Radioresistant Bacterium Deinococcus aerius TR0125, Isolated from the Higher Atmosphere above Japan.</title>
        <authorList>
            <person name="Satoh K."/>
            <person name="Arai H."/>
            <person name="Sanzen T."/>
            <person name="Kawaguchi Y."/>
            <person name="Hayashi H."/>
            <person name="Yokobori S."/>
            <person name="Yamagishi A."/>
            <person name="Oono Y."/>
            <person name="Narumi I."/>
        </authorList>
    </citation>
    <scope>NUCLEOTIDE SEQUENCE [LARGE SCALE GENOMIC DNA]</scope>
    <source>
        <strain evidence="3">TR0125</strain>
    </source>
</reference>
<dbReference type="EMBL" id="BFAG01000008">
    <property type="protein sequence ID" value="GBF06280.1"/>
    <property type="molecule type" value="Genomic_DNA"/>
</dbReference>
<protein>
    <submittedName>
        <fullName evidence="2">Uncharacterized protein</fullName>
    </submittedName>
</protein>
<feature type="chain" id="PRO_5014389900" evidence="1">
    <location>
        <begin position="42"/>
        <end position="187"/>
    </location>
</feature>
<sequence length="187" mass="19639">MGVTSVEVGAVPRPPRLSSRRGVPFRRLPALVLGALSTALAAPAPDLKGATLCLSPLITVSVTVESGLPLRLTGLDAQVYDEVKARLGAGGVRYREEHVCSRANASLALSLRVRPTRGGSALETQVSTYIRDETGPGAGSWLGGELRWSAVGYGKVNPTEAGVRAELLADTRASLGQLVNDWKAVNR</sequence>
<dbReference type="Proteomes" id="UP000236569">
    <property type="component" value="Unassembled WGS sequence"/>
</dbReference>
<gene>
    <name evidence="2" type="ORF">DAERI_080071</name>
</gene>
<accession>A0A2I9D750</accession>
<keyword evidence="1" id="KW-0732">Signal</keyword>
<name>A0A2I9D750_9DEIO</name>